<protein>
    <submittedName>
        <fullName evidence="2">Uncharacterized protein</fullName>
    </submittedName>
</protein>
<gene>
    <name evidence="1" type="ORF">FUAX_25230</name>
    <name evidence="2" type="ORF">FUAX_45070</name>
</gene>
<keyword evidence="3" id="KW-1185">Reference proteome</keyword>
<evidence type="ECO:0000313" key="2">
    <source>
        <dbReference type="EMBL" id="BDD12075.1"/>
    </source>
</evidence>
<geneLocation type="plasmid" evidence="2 3">
    <name>pFA3</name>
</geneLocation>
<dbReference type="KEGG" id="fax:FUAX_45070"/>
<dbReference type="EMBL" id="AP025314">
    <property type="protein sequence ID" value="BDD10091.1"/>
    <property type="molecule type" value="Genomic_DNA"/>
</dbReference>
<evidence type="ECO:0000313" key="3">
    <source>
        <dbReference type="Proteomes" id="UP001348817"/>
    </source>
</evidence>
<name>A0AAU9DHP0_9BACT</name>
<reference evidence="2 3" key="1">
    <citation type="submission" date="2021-12" db="EMBL/GenBank/DDBJ databases">
        <title>Genome sequencing of bacteria with rrn-lacking chromosome and rrn-plasmid.</title>
        <authorList>
            <person name="Anda M."/>
            <person name="Iwasaki W."/>
        </authorList>
    </citation>
    <scope>NUCLEOTIDE SEQUENCE [LARGE SCALE GENOMIC DNA]</scope>
    <source>
        <strain evidence="2 3">DSM 100852</strain>
        <plasmid evidence="2 3">pFA3</plasmid>
    </source>
</reference>
<dbReference type="EMBL" id="AP025317">
    <property type="protein sequence ID" value="BDD12075.1"/>
    <property type="molecule type" value="Genomic_DNA"/>
</dbReference>
<dbReference type="AlphaFoldDB" id="A0AAU9DHP0"/>
<dbReference type="Proteomes" id="UP001348817">
    <property type="component" value="Plasmid pFA3"/>
</dbReference>
<organism evidence="2 3">
    <name type="scientific">Fulvitalea axinellae</name>
    <dbReference type="NCBI Taxonomy" id="1182444"/>
    <lineage>
        <taxon>Bacteria</taxon>
        <taxon>Pseudomonadati</taxon>
        <taxon>Bacteroidota</taxon>
        <taxon>Cytophagia</taxon>
        <taxon>Cytophagales</taxon>
        <taxon>Persicobacteraceae</taxon>
        <taxon>Fulvitalea</taxon>
    </lineage>
</organism>
<dbReference type="KEGG" id="fax:FUAX_25230"/>
<proteinExistence type="predicted"/>
<sequence length="58" mass="6600">MTEEEFYGSILHLPYLKVESVVHGPKKIGIHCQITVNVPFVLRKEKQSTNTVCINTKT</sequence>
<dbReference type="Proteomes" id="UP001348817">
    <property type="component" value="Chromosome"/>
</dbReference>
<evidence type="ECO:0000313" key="1">
    <source>
        <dbReference type="EMBL" id="BDD10091.1"/>
    </source>
</evidence>
<keyword evidence="2" id="KW-0614">Plasmid</keyword>
<accession>A0AAU9DHP0</accession>